<protein>
    <submittedName>
        <fullName evidence="1">Uncharacterized protein</fullName>
    </submittedName>
</protein>
<gene>
    <name evidence="1" type="ORF">S12H4_17853</name>
</gene>
<comment type="caution">
    <text evidence="1">The sequence shown here is derived from an EMBL/GenBank/DDBJ whole genome shotgun (WGS) entry which is preliminary data.</text>
</comment>
<feature type="non-terminal residue" evidence="1">
    <location>
        <position position="1"/>
    </location>
</feature>
<proteinExistence type="predicted"/>
<organism evidence="1">
    <name type="scientific">marine sediment metagenome</name>
    <dbReference type="NCBI Taxonomy" id="412755"/>
    <lineage>
        <taxon>unclassified sequences</taxon>
        <taxon>metagenomes</taxon>
        <taxon>ecological metagenomes</taxon>
    </lineage>
</organism>
<sequence length="104" mass="10878">GVGHIQKTNLTTGATTNLHTGDWFAGWQGLVLGSVAWAVGEEKDGGAHFRASLYRIVTGGVTQVLLPNSDDCNEFIGLDTDGTYLVAGERATGGANDSNWPMGL</sequence>
<name>X1S2T2_9ZZZZ</name>
<evidence type="ECO:0000313" key="1">
    <source>
        <dbReference type="EMBL" id="GAI87193.1"/>
    </source>
</evidence>
<dbReference type="EMBL" id="BARW01008763">
    <property type="protein sequence ID" value="GAI87193.1"/>
    <property type="molecule type" value="Genomic_DNA"/>
</dbReference>
<accession>X1S2T2</accession>
<reference evidence="1" key="1">
    <citation type="journal article" date="2014" name="Front. Microbiol.">
        <title>High frequency of phylogenetically diverse reductive dehalogenase-homologous genes in deep subseafloor sedimentary metagenomes.</title>
        <authorList>
            <person name="Kawai M."/>
            <person name="Futagami T."/>
            <person name="Toyoda A."/>
            <person name="Takaki Y."/>
            <person name="Nishi S."/>
            <person name="Hori S."/>
            <person name="Arai W."/>
            <person name="Tsubouchi T."/>
            <person name="Morono Y."/>
            <person name="Uchiyama I."/>
            <person name="Ito T."/>
            <person name="Fujiyama A."/>
            <person name="Inagaki F."/>
            <person name="Takami H."/>
        </authorList>
    </citation>
    <scope>NUCLEOTIDE SEQUENCE</scope>
    <source>
        <strain evidence="1">Expedition CK06-06</strain>
    </source>
</reference>
<dbReference type="AlphaFoldDB" id="X1S2T2"/>